<protein>
    <submittedName>
        <fullName evidence="7">Uncharacterized protein</fullName>
    </submittedName>
</protein>
<evidence type="ECO:0000256" key="4">
    <source>
        <dbReference type="ARBA" id="ARBA00022989"/>
    </source>
</evidence>
<keyword evidence="3 6" id="KW-0812">Transmembrane</keyword>
<dbReference type="InParanoid" id="A0A0V0QMC5"/>
<keyword evidence="5 6" id="KW-0472">Membrane</keyword>
<comment type="similarity">
    <text evidence="2">Belongs to the CDC50/LEM3 family.</text>
</comment>
<dbReference type="Proteomes" id="UP000054937">
    <property type="component" value="Unassembled WGS sequence"/>
</dbReference>
<dbReference type="InterPro" id="IPR005045">
    <property type="entry name" value="CDC50/LEM3_fam"/>
</dbReference>
<reference evidence="7 8" key="1">
    <citation type="journal article" date="2015" name="Sci. Rep.">
        <title>Genome of the facultative scuticociliatosis pathogen Pseudocohnilembus persalinus provides insight into its virulence through horizontal gene transfer.</title>
        <authorList>
            <person name="Xiong J."/>
            <person name="Wang G."/>
            <person name="Cheng J."/>
            <person name="Tian M."/>
            <person name="Pan X."/>
            <person name="Warren A."/>
            <person name="Jiang C."/>
            <person name="Yuan D."/>
            <person name="Miao W."/>
        </authorList>
    </citation>
    <scope>NUCLEOTIDE SEQUENCE [LARGE SCALE GENOMIC DNA]</scope>
    <source>
        <strain evidence="7">36N120E</strain>
    </source>
</reference>
<comment type="subcellular location">
    <subcellularLocation>
        <location evidence="1">Membrane</location>
        <topology evidence="1">Multi-pass membrane protein</topology>
    </subcellularLocation>
</comment>
<evidence type="ECO:0000256" key="5">
    <source>
        <dbReference type="ARBA" id="ARBA00023136"/>
    </source>
</evidence>
<dbReference type="GO" id="GO:0005783">
    <property type="term" value="C:endoplasmic reticulum"/>
    <property type="evidence" value="ECO:0007669"/>
    <property type="project" value="TreeGrafter"/>
</dbReference>
<evidence type="ECO:0000256" key="6">
    <source>
        <dbReference type="SAM" id="Phobius"/>
    </source>
</evidence>
<name>A0A0V0QMC5_PSEPJ</name>
<dbReference type="AlphaFoldDB" id="A0A0V0QMC5"/>
<dbReference type="OrthoDB" id="284181at2759"/>
<dbReference type="PANTHER" id="PTHR10926">
    <property type="entry name" value="CELL CYCLE CONTROL PROTEIN 50"/>
    <property type="match status" value="1"/>
</dbReference>
<evidence type="ECO:0000256" key="3">
    <source>
        <dbReference type="ARBA" id="ARBA00022692"/>
    </source>
</evidence>
<dbReference type="GO" id="GO:0005886">
    <property type="term" value="C:plasma membrane"/>
    <property type="evidence" value="ECO:0007669"/>
    <property type="project" value="TreeGrafter"/>
</dbReference>
<dbReference type="Pfam" id="PF03381">
    <property type="entry name" value="CDC50"/>
    <property type="match status" value="1"/>
</dbReference>
<evidence type="ECO:0000256" key="2">
    <source>
        <dbReference type="ARBA" id="ARBA00009457"/>
    </source>
</evidence>
<evidence type="ECO:0000313" key="7">
    <source>
        <dbReference type="EMBL" id="KRX03208.1"/>
    </source>
</evidence>
<evidence type="ECO:0000256" key="1">
    <source>
        <dbReference type="ARBA" id="ARBA00004141"/>
    </source>
</evidence>
<organism evidence="7 8">
    <name type="scientific">Pseudocohnilembus persalinus</name>
    <name type="common">Ciliate</name>
    <dbReference type="NCBI Taxonomy" id="266149"/>
    <lineage>
        <taxon>Eukaryota</taxon>
        <taxon>Sar</taxon>
        <taxon>Alveolata</taxon>
        <taxon>Ciliophora</taxon>
        <taxon>Intramacronucleata</taxon>
        <taxon>Oligohymenophorea</taxon>
        <taxon>Scuticociliatia</taxon>
        <taxon>Philasterida</taxon>
        <taxon>Pseudocohnilembidae</taxon>
        <taxon>Pseudocohnilembus</taxon>
    </lineage>
</organism>
<proteinExistence type="inferred from homology"/>
<comment type="caution">
    <text evidence="7">The sequence shown here is derived from an EMBL/GenBank/DDBJ whole genome shotgun (WGS) entry which is preliminary data.</text>
</comment>
<evidence type="ECO:0000313" key="8">
    <source>
        <dbReference type="Proteomes" id="UP000054937"/>
    </source>
</evidence>
<keyword evidence="8" id="KW-1185">Reference proteome</keyword>
<dbReference type="EMBL" id="LDAU01000142">
    <property type="protein sequence ID" value="KRX03208.1"/>
    <property type="molecule type" value="Genomic_DNA"/>
</dbReference>
<accession>A0A0V0QMC5</accession>
<gene>
    <name evidence="7" type="ORF">PPERSA_07036</name>
</gene>
<dbReference type="GO" id="GO:0005794">
    <property type="term" value="C:Golgi apparatus"/>
    <property type="evidence" value="ECO:0007669"/>
    <property type="project" value="TreeGrafter"/>
</dbReference>
<feature type="transmembrane region" description="Helical" evidence="6">
    <location>
        <begin position="166"/>
        <end position="187"/>
    </location>
</feature>
<dbReference type="PANTHER" id="PTHR10926:SF0">
    <property type="entry name" value="CDC50, ISOFORM A"/>
    <property type="match status" value="1"/>
</dbReference>
<keyword evidence="4 6" id="KW-1133">Transmembrane helix</keyword>
<sequence>MYIKIREIKDQDYPRQVIDEKTAKSYCGQVVYNKDLGLKKLVSVNGEQLDPDDIAVPCGQIAKSYFNDSFKLYYKEKNQEGEKGDKFRNQDLSKQWADIENEHFINWVRTASFSNFEKLWGKIEGSLKKEQGTFKLVVENNYDTDYFGGGKSIVLRNSSFLGGQQYIAVYLLLGLGLGLAGFGGYFLKNYREFQSAEKRINQVQQQFCED</sequence>